<evidence type="ECO:0008006" key="4">
    <source>
        <dbReference type="Google" id="ProtNLM"/>
    </source>
</evidence>
<dbReference type="AlphaFoldDB" id="A0A812P341"/>
<evidence type="ECO:0000313" key="3">
    <source>
        <dbReference type="Proteomes" id="UP000649617"/>
    </source>
</evidence>
<accession>A0A812P341</accession>
<name>A0A812P341_SYMPI</name>
<keyword evidence="3" id="KW-1185">Reference proteome</keyword>
<reference evidence="2" key="1">
    <citation type="submission" date="2021-02" db="EMBL/GenBank/DDBJ databases">
        <authorList>
            <person name="Dougan E. K."/>
            <person name="Rhodes N."/>
            <person name="Thang M."/>
            <person name="Chan C."/>
        </authorList>
    </citation>
    <scope>NUCLEOTIDE SEQUENCE</scope>
</reference>
<dbReference type="OrthoDB" id="412398at2759"/>
<evidence type="ECO:0000256" key="1">
    <source>
        <dbReference type="SAM" id="MobiDB-lite"/>
    </source>
</evidence>
<dbReference type="Proteomes" id="UP000649617">
    <property type="component" value="Unassembled WGS sequence"/>
</dbReference>
<sequence length="329" mass="35767">MVAGDLGELSLSNKVVFRGVPEQCSAEDVSTLLQKYGPLECVCYEKGAGSGTAEFLFCGSAERVEAESSRPDSPLQLGGSQVHVRRGAPRWPGSTDTGAFQQVLVKPKPKTQPLDVVIVRGQSSASGIGLTAELAKTKTTTLVIWDRHHKPKDEPKVSTLQKKVYTEVFAEQEPDKEVMKKAGDFFSAGVPKCALVHLAEEQYIVEAAVERPLSQVNDLMDACRHNHLETIAGFNAFKVYKPWLHANRACTFILIPPKLCHEWDDDIATCTVGPRRIVRADPARLFDGSGWTMGLQMVHSSAGVNAVLAASTVQDLVTADDAMKTAFDC</sequence>
<organism evidence="2 3">
    <name type="scientific">Symbiodinium pilosum</name>
    <name type="common">Dinoflagellate</name>
    <dbReference type="NCBI Taxonomy" id="2952"/>
    <lineage>
        <taxon>Eukaryota</taxon>
        <taxon>Sar</taxon>
        <taxon>Alveolata</taxon>
        <taxon>Dinophyceae</taxon>
        <taxon>Suessiales</taxon>
        <taxon>Symbiodiniaceae</taxon>
        <taxon>Symbiodinium</taxon>
    </lineage>
</organism>
<feature type="region of interest" description="Disordered" evidence="1">
    <location>
        <begin position="68"/>
        <end position="97"/>
    </location>
</feature>
<dbReference type="EMBL" id="CAJNIZ010013091">
    <property type="protein sequence ID" value="CAE7343158.1"/>
    <property type="molecule type" value="Genomic_DNA"/>
</dbReference>
<comment type="caution">
    <text evidence="2">The sequence shown here is derived from an EMBL/GenBank/DDBJ whole genome shotgun (WGS) entry which is preliminary data.</text>
</comment>
<proteinExistence type="predicted"/>
<evidence type="ECO:0000313" key="2">
    <source>
        <dbReference type="EMBL" id="CAE7343158.1"/>
    </source>
</evidence>
<gene>
    <name evidence="2" type="ORF">SPIL2461_LOCUS8114</name>
</gene>
<protein>
    <recommendedName>
        <fullName evidence="4">RRM domain-containing protein</fullName>
    </recommendedName>
</protein>